<gene>
    <name evidence="8" type="ORF">GCM10007877_21190</name>
</gene>
<keyword evidence="6" id="KW-0998">Cell outer membrane</keyword>
<dbReference type="PANTHER" id="PTHR30069:SF46">
    <property type="entry name" value="OAR PROTEIN"/>
    <property type="match status" value="1"/>
</dbReference>
<accession>A0AA37WLU7</accession>
<evidence type="ECO:0000256" key="6">
    <source>
        <dbReference type="ARBA" id="ARBA00023237"/>
    </source>
</evidence>
<organism evidence="8 9">
    <name type="scientific">Marinibactrum halimedae</name>
    <dbReference type="NCBI Taxonomy" id="1444977"/>
    <lineage>
        <taxon>Bacteria</taxon>
        <taxon>Pseudomonadati</taxon>
        <taxon>Pseudomonadota</taxon>
        <taxon>Gammaproteobacteria</taxon>
        <taxon>Cellvibrionales</taxon>
        <taxon>Cellvibrionaceae</taxon>
        <taxon>Marinibactrum</taxon>
    </lineage>
</organism>
<keyword evidence="4" id="KW-0812">Transmembrane</keyword>
<dbReference type="Gene3D" id="2.40.170.20">
    <property type="entry name" value="TonB-dependent receptor, beta-barrel domain"/>
    <property type="match status" value="1"/>
</dbReference>
<dbReference type="RefSeq" id="WP_232595862.1">
    <property type="nucleotide sequence ID" value="NZ_BSPD01000046.1"/>
</dbReference>
<comment type="subcellular location">
    <subcellularLocation>
        <location evidence="1">Cell outer membrane</location>
        <topology evidence="1">Multi-pass membrane protein</topology>
    </subcellularLocation>
</comment>
<dbReference type="GO" id="GO:0044718">
    <property type="term" value="P:siderophore transmembrane transport"/>
    <property type="evidence" value="ECO:0007669"/>
    <property type="project" value="TreeGrafter"/>
</dbReference>
<dbReference type="PANTHER" id="PTHR30069">
    <property type="entry name" value="TONB-DEPENDENT OUTER MEMBRANE RECEPTOR"/>
    <property type="match status" value="1"/>
</dbReference>
<dbReference type="AlphaFoldDB" id="A0AA37WLU7"/>
<dbReference type="GO" id="GO:0009279">
    <property type="term" value="C:cell outer membrane"/>
    <property type="evidence" value="ECO:0007669"/>
    <property type="project" value="UniProtKB-SubCell"/>
</dbReference>
<keyword evidence="9" id="KW-1185">Reference proteome</keyword>
<dbReference type="GO" id="GO:0015344">
    <property type="term" value="F:siderophore uptake transmembrane transporter activity"/>
    <property type="evidence" value="ECO:0007669"/>
    <property type="project" value="TreeGrafter"/>
</dbReference>
<evidence type="ECO:0000313" key="8">
    <source>
        <dbReference type="EMBL" id="GLS26404.1"/>
    </source>
</evidence>
<reference evidence="8 9" key="1">
    <citation type="journal article" date="2014" name="Int. J. Syst. Evol. Microbiol.">
        <title>Complete genome sequence of Corynebacterium casei LMG S-19264T (=DSM 44701T), isolated from a smear-ripened cheese.</title>
        <authorList>
            <consortium name="US DOE Joint Genome Institute (JGI-PGF)"/>
            <person name="Walter F."/>
            <person name="Albersmeier A."/>
            <person name="Kalinowski J."/>
            <person name="Ruckert C."/>
        </authorList>
    </citation>
    <scope>NUCLEOTIDE SEQUENCE [LARGE SCALE GENOMIC DNA]</scope>
    <source>
        <strain evidence="8 9">NBRC 110095</strain>
    </source>
</reference>
<dbReference type="InterPro" id="IPR057601">
    <property type="entry name" value="Oar-like_b-barrel"/>
</dbReference>
<comment type="caution">
    <text evidence="8">The sequence shown here is derived from an EMBL/GenBank/DDBJ whole genome shotgun (WGS) entry which is preliminary data.</text>
</comment>
<keyword evidence="2" id="KW-0813">Transport</keyword>
<dbReference type="Proteomes" id="UP001156870">
    <property type="component" value="Unassembled WGS sequence"/>
</dbReference>
<feature type="domain" description="TonB-dependent transporter Oar-like beta-barrel" evidence="7">
    <location>
        <begin position="70"/>
        <end position="356"/>
    </location>
</feature>
<proteinExistence type="predicted"/>
<dbReference type="Pfam" id="PF25183">
    <property type="entry name" value="OMP_b-brl_4"/>
    <property type="match status" value="1"/>
</dbReference>
<sequence length="487" mass="55217">MYWLLDPTNTYNGCDQSSECPSGANARRRNYSSGGTFDVLSTAFYLQDTWEVSNRLTLEVGIRNETFENKNGAGETFVEMDNQWAPRLSAVWDPTGEAKQKIYANWGLYYLPVASNTNIRLAGQETYIHDFYDWDGECLNADFSPCNLGSIYRTDVLSDGNVPDTRSVVDADLDPMYQSEFILGYQYITDEGLEFGVKGMYRKLESSIEDMAIDGAVINYYNTVGNWTYDSPVEEVFDGFHQYVLANPGSDLRVFIEETGEFIDLSANDLGYPEAERQYGSLEFTFHRPFDGSWMLDASYTWAHSWGNNEGYVRSDNGQDDAGLTTAFDQPSLVEGAYGNLPNDRRHTVKARGFYRFENKLSLGASFIWQTGRPRNCFGVHPDENDFSRSYGADTFYCNGVLGKRGNQGRTPNMWNLDMNAQYPIQLPGDQELLVSLDVFNVFNNDAVTEVNEYADTDGGQPNPNYRLPSSYQSPRMIRLGLRYDFD</sequence>
<dbReference type="InterPro" id="IPR036942">
    <property type="entry name" value="Beta-barrel_TonB_sf"/>
</dbReference>
<name>A0AA37WLU7_9GAMM</name>
<keyword evidence="3" id="KW-1134">Transmembrane beta strand</keyword>
<evidence type="ECO:0000256" key="1">
    <source>
        <dbReference type="ARBA" id="ARBA00004571"/>
    </source>
</evidence>
<dbReference type="InterPro" id="IPR039426">
    <property type="entry name" value="TonB-dep_rcpt-like"/>
</dbReference>
<evidence type="ECO:0000256" key="2">
    <source>
        <dbReference type="ARBA" id="ARBA00022448"/>
    </source>
</evidence>
<dbReference type="EMBL" id="BSPD01000046">
    <property type="protein sequence ID" value="GLS26404.1"/>
    <property type="molecule type" value="Genomic_DNA"/>
</dbReference>
<evidence type="ECO:0000313" key="9">
    <source>
        <dbReference type="Proteomes" id="UP001156870"/>
    </source>
</evidence>
<dbReference type="SUPFAM" id="SSF56935">
    <property type="entry name" value="Porins"/>
    <property type="match status" value="1"/>
</dbReference>
<evidence type="ECO:0000256" key="3">
    <source>
        <dbReference type="ARBA" id="ARBA00022452"/>
    </source>
</evidence>
<keyword evidence="5" id="KW-0472">Membrane</keyword>
<evidence type="ECO:0000256" key="5">
    <source>
        <dbReference type="ARBA" id="ARBA00023136"/>
    </source>
</evidence>
<protein>
    <recommendedName>
        <fullName evidence="7">TonB-dependent transporter Oar-like beta-barrel domain-containing protein</fullName>
    </recommendedName>
</protein>
<evidence type="ECO:0000259" key="7">
    <source>
        <dbReference type="Pfam" id="PF25183"/>
    </source>
</evidence>
<evidence type="ECO:0000256" key="4">
    <source>
        <dbReference type="ARBA" id="ARBA00022692"/>
    </source>
</evidence>